<dbReference type="OrthoDB" id="10364766at2759"/>
<gene>
    <name evidence="1" type="ORF">T10_6382</name>
</gene>
<comment type="caution">
    <text evidence="1">The sequence shown here is derived from an EMBL/GenBank/DDBJ whole genome shotgun (WGS) entry which is preliminary data.</text>
</comment>
<dbReference type="Proteomes" id="UP000054843">
    <property type="component" value="Unassembled WGS sequence"/>
</dbReference>
<protein>
    <submittedName>
        <fullName evidence="1">Uncharacterized protein</fullName>
    </submittedName>
</protein>
<dbReference type="EMBL" id="JYDO01001548">
    <property type="protein sequence ID" value="KRZ64037.1"/>
    <property type="molecule type" value="Genomic_DNA"/>
</dbReference>
<evidence type="ECO:0000313" key="2">
    <source>
        <dbReference type="Proteomes" id="UP000054843"/>
    </source>
</evidence>
<sequence length="45" mass="5371">MRCEREVGLRQHRFRDSRRLIQTGQPVRTCPDFRFHASTIQNGTI</sequence>
<reference evidence="1 2" key="1">
    <citation type="submission" date="2015-01" db="EMBL/GenBank/DDBJ databases">
        <title>Evolution of Trichinella species and genotypes.</title>
        <authorList>
            <person name="Korhonen P.K."/>
            <person name="Edoardo P."/>
            <person name="Giuseppe L.R."/>
            <person name="Gasser R.B."/>
        </authorList>
    </citation>
    <scope>NUCLEOTIDE SEQUENCE [LARGE SCALE GENOMIC DNA]</scope>
    <source>
        <strain evidence="1">ISS1980</strain>
    </source>
</reference>
<evidence type="ECO:0000313" key="1">
    <source>
        <dbReference type="EMBL" id="KRZ64037.1"/>
    </source>
</evidence>
<name>A0A0V1LWZ7_9BILA</name>
<keyword evidence="2" id="KW-1185">Reference proteome</keyword>
<proteinExistence type="predicted"/>
<organism evidence="1 2">
    <name type="scientific">Trichinella papuae</name>
    <dbReference type="NCBI Taxonomy" id="268474"/>
    <lineage>
        <taxon>Eukaryota</taxon>
        <taxon>Metazoa</taxon>
        <taxon>Ecdysozoa</taxon>
        <taxon>Nematoda</taxon>
        <taxon>Enoplea</taxon>
        <taxon>Dorylaimia</taxon>
        <taxon>Trichinellida</taxon>
        <taxon>Trichinellidae</taxon>
        <taxon>Trichinella</taxon>
    </lineage>
</organism>
<dbReference type="AlphaFoldDB" id="A0A0V1LWZ7"/>
<accession>A0A0V1LWZ7</accession>